<dbReference type="SMART" id="SM00360">
    <property type="entry name" value="RRM"/>
    <property type="match status" value="1"/>
</dbReference>
<sequence>MKRYNPSYYSPPRRGYSSRGRSPPRRGYGRYSGQREQSHRSLLIRNVPLNCRPDDLRVPFERFGPVRDVYLPKNYYTGEPRGFAFVEFINPSDASEAQYQMNGRIFGGREITVVAASETRKRPEEMSSRTRSRGPSGGRRSSHYDRDNSRSVSRSRSPRHPSDSRGRQDSRSYSPGPRRPRSHSVSPKRHSKSVRSPRESHGADGGRRSYSNGYDDGNRDPAENGNERAKYDAEGSHPRRRSRSPRRVSRLASRSRSRSVDSARVSR</sequence>
<feature type="compositionally biased region" description="Basic and acidic residues" evidence="2">
    <location>
        <begin position="160"/>
        <end position="170"/>
    </location>
</feature>
<dbReference type="InterPro" id="IPR050441">
    <property type="entry name" value="RBM"/>
</dbReference>
<dbReference type="Gene3D" id="3.30.70.330">
    <property type="match status" value="1"/>
</dbReference>
<dbReference type="AlphaFoldDB" id="A0A7I8K028"/>
<feature type="region of interest" description="Disordered" evidence="2">
    <location>
        <begin position="116"/>
        <end position="267"/>
    </location>
</feature>
<proteinExistence type="predicted"/>
<dbReference type="OrthoDB" id="439808at2759"/>
<evidence type="ECO:0000256" key="2">
    <source>
        <dbReference type="SAM" id="MobiDB-lite"/>
    </source>
</evidence>
<gene>
    <name evidence="4" type="ORF">SI7747_01001574</name>
    <name evidence="5" type="ORF">SI8410_01001698</name>
</gene>
<dbReference type="InterPro" id="IPR003954">
    <property type="entry name" value="RRM_euk-type"/>
</dbReference>
<evidence type="ECO:0000256" key="1">
    <source>
        <dbReference type="PROSITE-ProRule" id="PRU00176"/>
    </source>
</evidence>
<feature type="compositionally biased region" description="Low complexity" evidence="2">
    <location>
        <begin position="1"/>
        <end position="21"/>
    </location>
</feature>
<evidence type="ECO:0000313" key="6">
    <source>
        <dbReference type="Proteomes" id="UP000663760"/>
    </source>
</evidence>
<dbReference type="Proteomes" id="UP000663760">
    <property type="component" value="Chromosome 1"/>
</dbReference>
<dbReference type="InterPro" id="IPR012677">
    <property type="entry name" value="Nucleotide-bd_a/b_plait_sf"/>
</dbReference>
<feature type="compositionally biased region" description="Basic and acidic residues" evidence="2">
    <location>
        <begin position="118"/>
        <end position="128"/>
    </location>
</feature>
<dbReference type="GO" id="GO:0003723">
    <property type="term" value="F:RNA binding"/>
    <property type="evidence" value="ECO:0007669"/>
    <property type="project" value="UniProtKB-UniRule"/>
</dbReference>
<evidence type="ECO:0000259" key="3">
    <source>
        <dbReference type="PROSITE" id="PS50102"/>
    </source>
</evidence>
<dbReference type="EMBL" id="LR746264">
    <property type="protein sequence ID" value="CAA7389699.1"/>
    <property type="molecule type" value="Genomic_DNA"/>
</dbReference>
<feature type="compositionally biased region" description="Basic residues" evidence="2">
    <location>
        <begin position="238"/>
        <end position="257"/>
    </location>
</feature>
<dbReference type="EMBL" id="LR743588">
    <property type="protein sequence ID" value="CAA2615218.1"/>
    <property type="molecule type" value="Genomic_DNA"/>
</dbReference>
<dbReference type="InterPro" id="IPR000504">
    <property type="entry name" value="RRM_dom"/>
</dbReference>
<feature type="compositionally biased region" description="Basic residues" evidence="2">
    <location>
        <begin position="178"/>
        <end position="195"/>
    </location>
</feature>
<feature type="region of interest" description="Disordered" evidence="2">
    <location>
        <begin position="1"/>
        <end position="39"/>
    </location>
</feature>
<feature type="domain" description="RRM" evidence="3">
    <location>
        <begin position="40"/>
        <end position="118"/>
    </location>
</feature>
<feature type="compositionally biased region" description="Basic and acidic residues" evidence="2">
    <location>
        <begin position="216"/>
        <end position="237"/>
    </location>
</feature>
<keyword evidence="1" id="KW-0694">RNA-binding</keyword>
<protein>
    <recommendedName>
        <fullName evidence="3">RRM domain-containing protein</fullName>
    </recommendedName>
</protein>
<reference evidence="5" key="1">
    <citation type="submission" date="2020-02" db="EMBL/GenBank/DDBJ databases">
        <authorList>
            <person name="Scholz U."/>
            <person name="Mascher M."/>
            <person name="Fiebig A."/>
        </authorList>
    </citation>
    <scope>NUCLEOTIDE SEQUENCE</scope>
</reference>
<evidence type="ECO:0000313" key="4">
    <source>
        <dbReference type="EMBL" id="CAA2615218.1"/>
    </source>
</evidence>
<dbReference type="Pfam" id="PF00076">
    <property type="entry name" value="RRM_1"/>
    <property type="match status" value="1"/>
</dbReference>
<keyword evidence="6" id="KW-1185">Reference proteome</keyword>
<feature type="compositionally biased region" description="Basic and acidic residues" evidence="2">
    <location>
        <begin position="196"/>
        <end position="207"/>
    </location>
</feature>
<organism evidence="5 6">
    <name type="scientific">Spirodela intermedia</name>
    <name type="common">Intermediate duckweed</name>
    <dbReference type="NCBI Taxonomy" id="51605"/>
    <lineage>
        <taxon>Eukaryota</taxon>
        <taxon>Viridiplantae</taxon>
        <taxon>Streptophyta</taxon>
        <taxon>Embryophyta</taxon>
        <taxon>Tracheophyta</taxon>
        <taxon>Spermatophyta</taxon>
        <taxon>Magnoliopsida</taxon>
        <taxon>Liliopsida</taxon>
        <taxon>Araceae</taxon>
        <taxon>Lemnoideae</taxon>
        <taxon>Spirodela</taxon>
    </lineage>
</organism>
<dbReference type="PROSITE" id="PS50102">
    <property type="entry name" value="RRM"/>
    <property type="match status" value="1"/>
</dbReference>
<evidence type="ECO:0000313" key="5">
    <source>
        <dbReference type="EMBL" id="CAA7389699.1"/>
    </source>
</evidence>
<name>A0A7I8K028_SPIIN</name>
<accession>A0A7I8K028</accession>
<dbReference type="PANTHER" id="PTHR48034">
    <property type="entry name" value="TRANSFORMER-2 SEX-DETERMINING PROTEIN-RELATED"/>
    <property type="match status" value="1"/>
</dbReference>
<dbReference type="SMART" id="SM00361">
    <property type="entry name" value="RRM_1"/>
    <property type="match status" value="1"/>
</dbReference>
<feature type="compositionally biased region" description="Low complexity" evidence="2">
    <location>
        <begin position="258"/>
        <end position="267"/>
    </location>
</feature>
<dbReference type="SUPFAM" id="SSF54928">
    <property type="entry name" value="RNA-binding domain, RBD"/>
    <property type="match status" value="1"/>
</dbReference>
<dbReference type="InterPro" id="IPR035979">
    <property type="entry name" value="RBD_domain_sf"/>
</dbReference>